<keyword evidence="5 6" id="KW-0472">Membrane</keyword>
<dbReference type="GO" id="GO:0005886">
    <property type="term" value="C:plasma membrane"/>
    <property type="evidence" value="ECO:0007669"/>
    <property type="project" value="UniProtKB-SubCell"/>
</dbReference>
<keyword evidence="9" id="KW-1185">Reference proteome</keyword>
<dbReference type="Gene3D" id="1.10.3720.10">
    <property type="entry name" value="MetI-like"/>
    <property type="match status" value="1"/>
</dbReference>
<dbReference type="GO" id="GO:0055085">
    <property type="term" value="P:transmembrane transport"/>
    <property type="evidence" value="ECO:0007669"/>
    <property type="project" value="InterPro"/>
</dbReference>
<dbReference type="PROSITE" id="PS50928">
    <property type="entry name" value="ABC_TM1"/>
    <property type="match status" value="1"/>
</dbReference>
<evidence type="ECO:0000313" key="8">
    <source>
        <dbReference type="EMBL" id="RCV93337.1"/>
    </source>
</evidence>
<feature type="transmembrane region" description="Helical" evidence="6">
    <location>
        <begin position="373"/>
        <end position="397"/>
    </location>
</feature>
<feature type="transmembrane region" description="Helical" evidence="6">
    <location>
        <begin position="92"/>
        <end position="111"/>
    </location>
</feature>
<dbReference type="CDD" id="cd06261">
    <property type="entry name" value="TM_PBP2"/>
    <property type="match status" value="1"/>
</dbReference>
<proteinExistence type="inferred from homology"/>
<feature type="transmembrane region" description="Helical" evidence="6">
    <location>
        <begin position="154"/>
        <end position="175"/>
    </location>
</feature>
<evidence type="ECO:0000256" key="2">
    <source>
        <dbReference type="ARBA" id="ARBA00022448"/>
    </source>
</evidence>
<feature type="transmembrane region" description="Helical" evidence="6">
    <location>
        <begin position="123"/>
        <end position="142"/>
    </location>
</feature>
<organism evidence="8 9">
    <name type="scientific">Vreelandella rituensis</name>
    <dbReference type="NCBI Taxonomy" id="2282306"/>
    <lineage>
        <taxon>Bacteria</taxon>
        <taxon>Pseudomonadati</taxon>
        <taxon>Pseudomonadota</taxon>
        <taxon>Gammaproteobacteria</taxon>
        <taxon>Oceanospirillales</taxon>
        <taxon>Halomonadaceae</taxon>
        <taxon>Vreelandella</taxon>
    </lineage>
</organism>
<evidence type="ECO:0000256" key="1">
    <source>
        <dbReference type="ARBA" id="ARBA00004651"/>
    </source>
</evidence>
<keyword evidence="2 6" id="KW-0813">Transport</keyword>
<feature type="domain" description="ABC transmembrane type-1" evidence="7">
    <location>
        <begin position="195"/>
        <end position="390"/>
    </location>
</feature>
<dbReference type="PANTHER" id="PTHR30177">
    <property type="entry name" value="GLYCINE BETAINE/L-PROLINE TRANSPORT SYSTEM PERMEASE PROTEIN PROW"/>
    <property type="match status" value="1"/>
</dbReference>
<dbReference type="InterPro" id="IPR000515">
    <property type="entry name" value="MetI-like"/>
</dbReference>
<dbReference type="AlphaFoldDB" id="A0A368UA72"/>
<sequence>MSLKDAMPVEKGRLSWFSPNWVLLLLSTIALGAFFGLETASVAPNRIVSGTGYLVFSALGWQGALLGMVLILALIGFSCIAECQEYRDAYKAMLVIVMALLALMPFALMVATSRLVDSDLPQARLGIGAGFWVTLFVLLLALVELRTRLALARIWSWSLLLPIGLLWWLCLSLWLEPLALMREYHSRSEQFSEAFRQHLELVGTAVGVSLMLGMGLALLMRRYPRSQKAAFAILNFLQTIPSLALFGLLLAPLAWLAANLPLAASLGISGIGWAPALVALVAYSLLPMVRNTFIALEEVSPAVIDAAYGMGMDTRQVFLQVRLPLALPVMLEGVRITTVQAIGLTTVAALIGAGGFGTFVFQGLGQAAMDMVLLGALPILLMASVADALLGAVSDFLRPGGAK</sequence>
<name>A0A368UA72_9GAMM</name>
<evidence type="ECO:0000259" key="7">
    <source>
        <dbReference type="PROSITE" id="PS50928"/>
    </source>
</evidence>
<feature type="transmembrane region" description="Helical" evidence="6">
    <location>
        <begin position="262"/>
        <end position="286"/>
    </location>
</feature>
<comment type="caution">
    <text evidence="8">The sequence shown here is derived from an EMBL/GenBank/DDBJ whole genome shotgun (WGS) entry which is preliminary data.</text>
</comment>
<dbReference type="GO" id="GO:0031460">
    <property type="term" value="P:glycine betaine transport"/>
    <property type="evidence" value="ECO:0007669"/>
    <property type="project" value="TreeGrafter"/>
</dbReference>
<feature type="transmembrane region" description="Helical" evidence="6">
    <location>
        <begin position="341"/>
        <end position="361"/>
    </location>
</feature>
<feature type="transmembrane region" description="Helical" evidence="6">
    <location>
        <begin position="232"/>
        <end position="256"/>
    </location>
</feature>
<gene>
    <name evidence="8" type="ORF">DU506_03215</name>
</gene>
<evidence type="ECO:0000256" key="4">
    <source>
        <dbReference type="ARBA" id="ARBA00022989"/>
    </source>
</evidence>
<dbReference type="Proteomes" id="UP000253204">
    <property type="component" value="Unassembled WGS sequence"/>
</dbReference>
<dbReference type="SUPFAM" id="SSF161098">
    <property type="entry name" value="MetI-like"/>
    <property type="match status" value="1"/>
</dbReference>
<dbReference type="InterPro" id="IPR035906">
    <property type="entry name" value="MetI-like_sf"/>
</dbReference>
<feature type="transmembrane region" description="Helical" evidence="6">
    <location>
        <begin position="53"/>
        <end position="80"/>
    </location>
</feature>
<accession>A0A368UA72</accession>
<reference evidence="8 9" key="1">
    <citation type="submission" date="2018-07" db="EMBL/GenBank/DDBJ databases">
        <title>Halomonas rutogse sp. nov., isolated from Lake TangqianCo on Tibetan Plateau.</title>
        <authorList>
            <person name="Lu H."/>
            <person name="Xing P."/>
            <person name="Wu Q."/>
        </authorList>
    </citation>
    <scope>NUCLEOTIDE SEQUENCE [LARGE SCALE GENOMIC DNA]</scope>
    <source>
        <strain evidence="8 9">TQ8S</strain>
    </source>
</reference>
<protein>
    <submittedName>
        <fullName evidence="8">ABC transporter permease</fullName>
    </submittedName>
</protein>
<dbReference type="PANTHER" id="PTHR30177:SF30">
    <property type="entry name" value="GLYCINE BETAINE UPTAKE SYSTEM PERMEASE PROTEIN YEHY"/>
    <property type="match status" value="1"/>
</dbReference>
<dbReference type="Pfam" id="PF00528">
    <property type="entry name" value="BPD_transp_1"/>
    <property type="match status" value="1"/>
</dbReference>
<dbReference type="EMBL" id="QPIJ01000003">
    <property type="protein sequence ID" value="RCV93337.1"/>
    <property type="molecule type" value="Genomic_DNA"/>
</dbReference>
<evidence type="ECO:0000256" key="3">
    <source>
        <dbReference type="ARBA" id="ARBA00022692"/>
    </source>
</evidence>
<dbReference type="OrthoDB" id="9801163at2"/>
<keyword evidence="3 6" id="KW-0812">Transmembrane</keyword>
<evidence type="ECO:0000256" key="5">
    <source>
        <dbReference type="ARBA" id="ARBA00023136"/>
    </source>
</evidence>
<feature type="transmembrane region" description="Helical" evidence="6">
    <location>
        <begin position="201"/>
        <end position="220"/>
    </location>
</feature>
<comment type="similarity">
    <text evidence="6">Belongs to the binding-protein-dependent transport system permease family.</text>
</comment>
<evidence type="ECO:0000313" key="9">
    <source>
        <dbReference type="Proteomes" id="UP000253204"/>
    </source>
</evidence>
<evidence type="ECO:0000256" key="6">
    <source>
        <dbReference type="RuleBase" id="RU363032"/>
    </source>
</evidence>
<keyword evidence="4 6" id="KW-1133">Transmembrane helix</keyword>
<dbReference type="RefSeq" id="WP_114485514.1">
    <property type="nucleotide sequence ID" value="NZ_CBCSHM010000042.1"/>
</dbReference>
<dbReference type="InterPro" id="IPR051204">
    <property type="entry name" value="ABC_transp_perm/SBD"/>
</dbReference>
<feature type="transmembrane region" description="Helical" evidence="6">
    <location>
        <begin position="21"/>
        <end position="41"/>
    </location>
</feature>
<comment type="subcellular location">
    <subcellularLocation>
        <location evidence="1 6">Cell membrane</location>
        <topology evidence="1 6">Multi-pass membrane protein</topology>
    </subcellularLocation>
</comment>